<dbReference type="Gramene" id="TKW09525">
    <property type="protein sequence ID" value="TKW09525"/>
    <property type="gene ID" value="SEVIR_6G108100v2"/>
</dbReference>
<dbReference type="AlphaFoldDB" id="A0A4U6U572"/>
<evidence type="ECO:0000313" key="2">
    <source>
        <dbReference type="Proteomes" id="UP000298652"/>
    </source>
</evidence>
<evidence type="ECO:0008006" key="3">
    <source>
        <dbReference type="Google" id="ProtNLM"/>
    </source>
</evidence>
<name>A0A4U6U572_SETVI</name>
<sequence>MFLQSYNCVLYVELQEEDIFHLFFDCPFSQACWIFLGVIWDTSLDYGQMILKARQEFGKVFFGEIVIIASWAIWCHRNNIIFDGASLSFAAWRELFEKDIKLVTLRVKPVLRDKITNWLTSL</sequence>
<organism evidence="1 2">
    <name type="scientific">Setaria viridis</name>
    <name type="common">Green bristlegrass</name>
    <name type="synonym">Setaria italica subsp. viridis</name>
    <dbReference type="NCBI Taxonomy" id="4556"/>
    <lineage>
        <taxon>Eukaryota</taxon>
        <taxon>Viridiplantae</taxon>
        <taxon>Streptophyta</taxon>
        <taxon>Embryophyta</taxon>
        <taxon>Tracheophyta</taxon>
        <taxon>Spermatophyta</taxon>
        <taxon>Magnoliopsida</taxon>
        <taxon>Liliopsida</taxon>
        <taxon>Poales</taxon>
        <taxon>Poaceae</taxon>
        <taxon>PACMAD clade</taxon>
        <taxon>Panicoideae</taxon>
        <taxon>Panicodae</taxon>
        <taxon>Paniceae</taxon>
        <taxon>Cenchrinae</taxon>
        <taxon>Setaria</taxon>
    </lineage>
</organism>
<gene>
    <name evidence="1" type="ORF">SEVIR_6G108100v2</name>
</gene>
<reference evidence="1" key="1">
    <citation type="submission" date="2019-03" db="EMBL/GenBank/DDBJ databases">
        <title>WGS assembly of Setaria viridis.</title>
        <authorList>
            <person name="Huang P."/>
            <person name="Jenkins J."/>
            <person name="Grimwood J."/>
            <person name="Barry K."/>
            <person name="Healey A."/>
            <person name="Mamidi S."/>
            <person name="Sreedasyam A."/>
            <person name="Shu S."/>
            <person name="Feldman M."/>
            <person name="Wu J."/>
            <person name="Yu Y."/>
            <person name="Chen C."/>
            <person name="Johnson J."/>
            <person name="Rokhsar D."/>
            <person name="Baxter I."/>
            <person name="Schmutz J."/>
            <person name="Brutnell T."/>
            <person name="Kellogg E."/>
        </authorList>
    </citation>
    <scope>NUCLEOTIDE SEQUENCE [LARGE SCALE GENOMIC DNA]</scope>
</reference>
<proteinExistence type="predicted"/>
<dbReference type="EMBL" id="CM016557">
    <property type="protein sequence ID" value="TKW09525.1"/>
    <property type="molecule type" value="Genomic_DNA"/>
</dbReference>
<protein>
    <recommendedName>
        <fullName evidence="3">Reverse transcriptase zinc-binding domain-containing protein</fullName>
    </recommendedName>
</protein>
<dbReference type="Proteomes" id="UP000298652">
    <property type="component" value="Chromosome 6"/>
</dbReference>
<keyword evidence="2" id="KW-1185">Reference proteome</keyword>
<evidence type="ECO:0000313" key="1">
    <source>
        <dbReference type="EMBL" id="TKW09525.1"/>
    </source>
</evidence>
<accession>A0A4U6U572</accession>